<evidence type="ECO:0000313" key="5">
    <source>
        <dbReference type="Proteomes" id="UP000198253"/>
    </source>
</evidence>
<keyword evidence="2" id="KW-0812">Transmembrane</keyword>
<feature type="transmembrane region" description="Helical" evidence="2">
    <location>
        <begin position="12"/>
        <end position="32"/>
    </location>
</feature>
<dbReference type="RefSeq" id="WP_088979784.1">
    <property type="nucleotide sequence ID" value="NZ_LT607413.1"/>
</dbReference>
<keyword evidence="5" id="KW-1185">Reference proteome</keyword>
<sequence>MSTTPTGRGWAYAGAIIGGALSVAANVAHSYIATDPPALKVIFSASWSVLLFVGIEVVARVAFPPGIQYVALRFVGLGGVSLVAGIVSYQHMSGLFEHWGLDWATVHLGPLAVDGFLAICSAALILTAAKRARVEPSAERAKPTFETLFPHLAALRDEDAVLPAETAPAALVAPAPIEATPEPSAVPPWADDAPGAPAPDPEPEPEPEAPKDPRYVTEIVFTEALPEPGDPRRYPEIRRRAEMLNEENPARSQQVIADLIEIPRRTLRDALAATAPKPATPPKLELVHV</sequence>
<feature type="region of interest" description="Disordered" evidence="1">
    <location>
        <begin position="179"/>
        <end position="213"/>
    </location>
</feature>
<dbReference type="EMBL" id="LT607413">
    <property type="protein sequence ID" value="SCE66674.1"/>
    <property type="molecule type" value="Genomic_DNA"/>
</dbReference>
<dbReference type="EMBL" id="LT607413">
    <property type="protein sequence ID" value="SCF42595.1"/>
    <property type="molecule type" value="Genomic_DNA"/>
</dbReference>
<dbReference type="AlphaFoldDB" id="A0A1C4U4U5"/>
<keyword evidence="2" id="KW-0472">Membrane</keyword>
<keyword evidence="2" id="KW-1133">Transmembrane helix</keyword>
<feature type="transmembrane region" description="Helical" evidence="2">
    <location>
        <begin position="38"/>
        <end position="58"/>
    </location>
</feature>
<evidence type="ECO:0000313" key="4">
    <source>
        <dbReference type="EMBL" id="SCF42595.1"/>
    </source>
</evidence>
<feature type="transmembrane region" description="Helical" evidence="2">
    <location>
        <begin position="109"/>
        <end position="129"/>
    </location>
</feature>
<evidence type="ECO:0000256" key="1">
    <source>
        <dbReference type="SAM" id="MobiDB-lite"/>
    </source>
</evidence>
<evidence type="ECO:0000256" key="2">
    <source>
        <dbReference type="SAM" id="Phobius"/>
    </source>
</evidence>
<organism evidence="3 5">
    <name type="scientific">Micromonospora echinospora</name>
    <name type="common">Micromonospora purpurea</name>
    <dbReference type="NCBI Taxonomy" id="1877"/>
    <lineage>
        <taxon>Bacteria</taxon>
        <taxon>Bacillati</taxon>
        <taxon>Actinomycetota</taxon>
        <taxon>Actinomycetes</taxon>
        <taxon>Micromonosporales</taxon>
        <taxon>Micromonosporaceae</taxon>
        <taxon>Micromonospora</taxon>
    </lineage>
</organism>
<feature type="transmembrane region" description="Helical" evidence="2">
    <location>
        <begin position="70"/>
        <end position="89"/>
    </location>
</feature>
<name>A0A1C4U4U5_MICEC</name>
<dbReference type="Proteomes" id="UP000198253">
    <property type="component" value="Chromosome I"/>
</dbReference>
<proteinExistence type="predicted"/>
<reference evidence="5" key="2">
    <citation type="submission" date="2016-06" db="EMBL/GenBank/DDBJ databases">
        <authorList>
            <person name="Varghese N."/>
            <person name="Submissions Spin"/>
        </authorList>
    </citation>
    <scope>NUCLEOTIDE SEQUENCE [LARGE SCALE GENOMIC DNA]</scope>
    <source>
        <strain evidence="5">DSM 43816</strain>
    </source>
</reference>
<protein>
    <recommendedName>
        <fullName evidence="6">DUF2637 domain-containing protein</fullName>
    </recommendedName>
</protein>
<accession>A0A1C4U4U5</accession>
<gene>
    <name evidence="3" type="ORF">GA0070618_0014</name>
    <name evidence="4" type="ORF">GA0070618_6684</name>
</gene>
<evidence type="ECO:0008006" key="6">
    <source>
        <dbReference type="Google" id="ProtNLM"/>
    </source>
</evidence>
<evidence type="ECO:0000313" key="3">
    <source>
        <dbReference type="EMBL" id="SCE66674.1"/>
    </source>
</evidence>
<reference evidence="3" key="1">
    <citation type="submission" date="2016-06" db="EMBL/GenBank/DDBJ databases">
        <authorList>
            <person name="Kjaerup R.B."/>
            <person name="Dalgaard T.S."/>
            <person name="Juul-Madsen H.R."/>
        </authorList>
    </citation>
    <scope>NUCLEOTIDE SEQUENCE [LARGE SCALE GENOMIC DNA]</scope>
    <source>
        <strain evidence="3">DSM 43816</strain>
    </source>
</reference>
<dbReference type="OrthoDB" id="3405422at2"/>